<dbReference type="Ensembl" id="ENSPSTT00000022507.1">
    <property type="protein sequence ID" value="ENSPSTP00000021441.1"/>
    <property type="gene ID" value="ENSPSTG00000015629.1"/>
</dbReference>
<dbReference type="InterPro" id="IPR000152">
    <property type="entry name" value="EGF-type_Asp/Asn_hydroxyl_site"/>
</dbReference>
<evidence type="ECO:0000256" key="4">
    <source>
        <dbReference type="ARBA" id="ARBA00023157"/>
    </source>
</evidence>
<keyword evidence="2 7" id="KW-0732">Signal</keyword>
<reference evidence="9" key="2">
    <citation type="submission" date="2025-09" db="UniProtKB">
        <authorList>
            <consortium name="Ensembl"/>
        </authorList>
    </citation>
    <scope>IDENTIFICATION</scope>
</reference>
<keyword evidence="5" id="KW-0325">Glycoprotein</keyword>
<dbReference type="SMART" id="SM00181">
    <property type="entry name" value="EGF"/>
    <property type="match status" value="3"/>
</dbReference>
<dbReference type="Pfam" id="PF07645">
    <property type="entry name" value="EGF_CA"/>
    <property type="match status" value="1"/>
</dbReference>
<dbReference type="Gene3D" id="2.10.25.10">
    <property type="entry name" value="Laminin"/>
    <property type="match status" value="4"/>
</dbReference>
<dbReference type="PROSITE" id="PS00010">
    <property type="entry name" value="ASX_HYDROXYL"/>
    <property type="match status" value="3"/>
</dbReference>
<dbReference type="SUPFAM" id="SSF57196">
    <property type="entry name" value="EGF/Laminin"/>
    <property type="match status" value="4"/>
</dbReference>
<protein>
    <recommendedName>
        <fullName evidence="8">EGF-like domain-containing protein</fullName>
    </recommendedName>
</protein>
<evidence type="ECO:0000256" key="2">
    <source>
        <dbReference type="ARBA" id="ARBA00022729"/>
    </source>
</evidence>
<dbReference type="PANTHER" id="PTHR45836:SF15">
    <property type="entry name" value="NEUROGENIC LOCUS NOTCH HOMOLOG PROTEIN 2"/>
    <property type="match status" value="1"/>
</dbReference>
<dbReference type="Pfam" id="PF12661">
    <property type="entry name" value="hEGF"/>
    <property type="match status" value="1"/>
</dbReference>
<dbReference type="FunFam" id="2.10.25.10:FF:000060">
    <property type="entry name" value="Neurogenic locus notch protein 1"/>
    <property type="match status" value="1"/>
</dbReference>
<dbReference type="GO" id="GO:0007411">
    <property type="term" value="P:axon guidance"/>
    <property type="evidence" value="ECO:0007669"/>
    <property type="project" value="TreeGrafter"/>
</dbReference>
<keyword evidence="4 6" id="KW-1015">Disulfide bond</keyword>
<organism evidence="9 10">
    <name type="scientific">Pavo cristatus</name>
    <name type="common">Indian peafowl</name>
    <name type="synonym">Blue peafowl</name>
    <dbReference type="NCBI Taxonomy" id="9049"/>
    <lineage>
        <taxon>Eukaryota</taxon>
        <taxon>Metazoa</taxon>
        <taxon>Chordata</taxon>
        <taxon>Craniata</taxon>
        <taxon>Vertebrata</taxon>
        <taxon>Euteleostomi</taxon>
        <taxon>Archelosauria</taxon>
        <taxon>Archosauria</taxon>
        <taxon>Dinosauria</taxon>
        <taxon>Saurischia</taxon>
        <taxon>Theropoda</taxon>
        <taxon>Coelurosauria</taxon>
        <taxon>Aves</taxon>
        <taxon>Neognathae</taxon>
        <taxon>Galloanserae</taxon>
        <taxon>Galliformes</taxon>
        <taxon>Phasianidae</taxon>
        <taxon>Phasianinae</taxon>
        <taxon>Pavo</taxon>
    </lineage>
</organism>
<proteinExistence type="predicted"/>
<keyword evidence="10" id="KW-1185">Reference proteome</keyword>
<feature type="domain" description="EGF-like" evidence="8">
    <location>
        <begin position="153"/>
        <end position="178"/>
    </location>
</feature>
<feature type="signal peptide" evidence="7">
    <location>
        <begin position="1"/>
        <end position="21"/>
    </location>
</feature>
<feature type="domain" description="EGF-like" evidence="8">
    <location>
        <begin position="114"/>
        <end position="151"/>
    </location>
</feature>
<dbReference type="FunFam" id="2.10.25.10:FF:000125">
    <property type="entry name" value="Neurogenic locus notch protein-like"/>
    <property type="match status" value="1"/>
</dbReference>
<accession>A0A8C9LEK1</accession>
<dbReference type="Proteomes" id="UP000694428">
    <property type="component" value="Unplaced"/>
</dbReference>
<name>A0A8C9LEK1_PAVCR</name>
<comment type="caution">
    <text evidence="6">Lacks conserved residue(s) required for the propagation of feature annotation.</text>
</comment>
<dbReference type="AlphaFoldDB" id="A0A8C9LEK1"/>
<dbReference type="PROSITE" id="PS00022">
    <property type="entry name" value="EGF_1"/>
    <property type="match status" value="2"/>
</dbReference>
<keyword evidence="1 6" id="KW-0245">EGF-like domain</keyword>
<dbReference type="GO" id="GO:0009986">
    <property type="term" value="C:cell surface"/>
    <property type="evidence" value="ECO:0007669"/>
    <property type="project" value="TreeGrafter"/>
</dbReference>
<evidence type="ECO:0000313" key="10">
    <source>
        <dbReference type="Proteomes" id="UP000694428"/>
    </source>
</evidence>
<dbReference type="InterPro" id="IPR013032">
    <property type="entry name" value="EGF-like_CS"/>
</dbReference>
<sequence length="196" mass="21048">MSVDLCNLTAALLEVLRLVSFCQFCTEDVDECQLQPNACQNGGTCTNHNGGYACVCVNGWSGDDCSKNIDDCFTASCANGSTCIDRVASFSCICPEGKAGKDGKPLGKALPHVLIFLAANSNPCEHAGKCVNTEGSFHCECLKGYTGPRCEMDINECHSNPCQNDATCLDKIGGFTCLYVYMMFLDKTVGFLYFSS</sequence>
<dbReference type="InterPro" id="IPR051355">
    <property type="entry name" value="Notch/Slit_guidance"/>
</dbReference>
<dbReference type="InterPro" id="IPR049883">
    <property type="entry name" value="NOTCH1_EGF-like"/>
</dbReference>
<dbReference type="PANTHER" id="PTHR45836">
    <property type="entry name" value="SLIT HOMOLOG"/>
    <property type="match status" value="1"/>
</dbReference>
<feature type="disulfide bond" evidence="6">
    <location>
        <begin position="56"/>
        <end position="65"/>
    </location>
</feature>
<dbReference type="GO" id="GO:0005886">
    <property type="term" value="C:plasma membrane"/>
    <property type="evidence" value="ECO:0007669"/>
    <property type="project" value="TreeGrafter"/>
</dbReference>
<dbReference type="InterPro" id="IPR001881">
    <property type="entry name" value="EGF-like_Ca-bd_dom"/>
</dbReference>
<evidence type="ECO:0000256" key="6">
    <source>
        <dbReference type="PROSITE-ProRule" id="PRU00076"/>
    </source>
</evidence>
<feature type="domain" description="EGF-like" evidence="8">
    <location>
        <begin position="28"/>
        <end position="66"/>
    </location>
</feature>
<dbReference type="PROSITE" id="PS50026">
    <property type="entry name" value="EGF_3"/>
    <property type="match status" value="4"/>
</dbReference>
<evidence type="ECO:0000256" key="3">
    <source>
        <dbReference type="ARBA" id="ARBA00022737"/>
    </source>
</evidence>
<dbReference type="PROSITE" id="PS01186">
    <property type="entry name" value="EGF_2"/>
    <property type="match status" value="2"/>
</dbReference>
<dbReference type="InterPro" id="IPR018097">
    <property type="entry name" value="EGF_Ca-bd_CS"/>
</dbReference>
<evidence type="ECO:0000256" key="1">
    <source>
        <dbReference type="ARBA" id="ARBA00022536"/>
    </source>
</evidence>
<dbReference type="GO" id="GO:0005509">
    <property type="term" value="F:calcium ion binding"/>
    <property type="evidence" value="ECO:0007669"/>
    <property type="project" value="InterPro"/>
</dbReference>
<evidence type="ECO:0000256" key="5">
    <source>
        <dbReference type="ARBA" id="ARBA00023180"/>
    </source>
</evidence>
<reference evidence="9" key="1">
    <citation type="submission" date="2025-08" db="UniProtKB">
        <authorList>
            <consortium name="Ensembl"/>
        </authorList>
    </citation>
    <scope>IDENTIFICATION</scope>
</reference>
<dbReference type="CDD" id="cd00054">
    <property type="entry name" value="EGF_CA"/>
    <property type="match status" value="4"/>
</dbReference>
<dbReference type="GO" id="GO:0043235">
    <property type="term" value="C:receptor complex"/>
    <property type="evidence" value="ECO:0007669"/>
    <property type="project" value="TreeGrafter"/>
</dbReference>
<feature type="chain" id="PRO_5034422619" description="EGF-like domain-containing protein" evidence="7">
    <location>
        <begin position="22"/>
        <end position="196"/>
    </location>
</feature>
<dbReference type="GO" id="GO:0007219">
    <property type="term" value="P:Notch signaling pathway"/>
    <property type="evidence" value="ECO:0007669"/>
    <property type="project" value="TreeGrafter"/>
</dbReference>
<dbReference type="Pfam" id="PF00008">
    <property type="entry name" value="EGF"/>
    <property type="match status" value="2"/>
</dbReference>
<evidence type="ECO:0000256" key="7">
    <source>
        <dbReference type="SAM" id="SignalP"/>
    </source>
</evidence>
<dbReference type="PROSITE" id="PS01187">
    <property type="entry name" value="EGF_CA"/>
    <property type="match status" value="1"/>
</dbReference>
<dbReference type="SMART" id="SM00179">
    <property type="entry name" value="EGF_CA"/>
    <property type="match status" value="4"/>
</dbReference>
<dbReference type="InterPro" id="IPR000742">
    <property type="entry name" value="EGF"/>
</dbReference>
<evidence type="ECO:0000259" key="8">
    <source>
        <dbReference type="PROSITE" id="PS50026"/>
    </source>
</evidence>
<dbReference type="FunFam" id="2.10.25.10:FF:000173">
    <property type="entry name" value="Neurogenic locus notch protein 2"/>
    <property type="match status" value="1"/>
</dbReference>
<keyword evidence="3" id="KW-0677">Repeat</keyword>
<feature type="domain" description="EGF-like" evidence="8">
    <location>
        <begin position="68"/>
        <end position="104"/>
    </location>
</feature>
<feature type="disulfide bond" evidence="6">
    <location>
        <begin position="141"/>
        <end position="150"/>
    </location>
</feature>
<evidence type="ECO:0000313" key="9">
    <source>
        <dbReference type="Ensembl" id="ENSPSTP00000021441.1"/>
    </source>
</evidence>